<evidence type="ECO:0000313" key="5">
    <source>
        <dbReference type="Proteomes" id="UP000242875"/>
    </source>
</evidence>
<dbReference type="Proteomes" id="UP000242875">
    <property type="component" value="Unassembled WGS sequence"/>
</dbReference>
<organism evidence="4 5">
    <name type="scientific">Bifiguratus adelaidae</name>
    <dbReference type="NCBI Taxonomy" id="1938954"/>
    <lineage>
        <taxon>Eukaryota</taxon>
        <taxon>Fungi</taxon>
        <taxon>Fungi incertae sedis</taxon>
        <taxon>Mucoromycota</taxon>
        <taxon>Mucoromycotina</taxon>
        <taxon>Endogonomycetes</taxon>
        <taxon>Endogonales</taxon>
        <taxon>Endogonales incertae sedis</taxon>
        <taxon>Bifiguratus</taxon>
    </lineage>
</organism>
<reference evidence="4 5" key="1">
    <citation type="journal article" date="2017" name="Mycologia">
        <title>Bifiguratus adelaidae, gen. et sp. nov., a new member of Mucoromycotina in endophytic and soil-dwelling habitats.</title>
        <authorList>
            <person name="Torres-Cruz T.J."/>
            <person name="Billingsley Tobias T.L."/>
            <person name="Almatruk M."/>
            <person name="Hesse C."/>
            <person name="Kuske C.R."/>
            <person name="Desiro A."/>
            <person name="Benucci G.M."/>
            <person name="Bonito G."/>
            <person name="Stajich J.E."/>
            <person name="Dunlap C."/>
            <person name="Arnold A.E."/>
            <person name="Porras-Alfaro A."/>
        </authorList>
    </citation>
    <scope>NUCLEOTIDE SEQUENCE [LARGE SCALE GENOMIC DNA]</scope>
    <source>
        <strain evidence="4 5">AZ0501</strain>
    </source>
</reference>
<dbReference type="Pfam" id="PF05721">
    <property type="entry name" value="PhyH"/>
    <property type="match status" value="1"/>
</dbReference>
<dbReference type="EMBL" id="MVBO01000020">
    <property type="protein sequence ID" value="OZJ05215.1"/>
    <property type="molecule type" value="Genomic_DNA"/>
</dbReference>
<dbReference type="PANTHER" id="PTHR20883">
    <property type="entry name" value="PHYTANOYL-COA DIOXYGENASE DOMAIN CONTAINING 1"/>
    <property type="match status" value="1"/>
</dbReference>
<keyword evidence="5" id="KW-1185">Reference proteome</keyword>
<name>A0A261Y3N2_9FUNG</name>
<evidence type="ECO:0000256" key="2">
    <source>
        <dbReference type="ARBA" id="ARBA00005830"/>
    </source>
</evidence>
<protein>
    <submittedName>
        <fullName evidence="4">Uncharacterized protein</fullName>
    </submittedName>
</protein>
<comment type="caution">
    <text evidence="4">The sequence shown here is derived from an EMBL/GenBank/DDBJ whole genome shotgun (WGS) entry which is preliminary data.</text>
</comment>
<feature type="compositionally biased region" description="Basic and acidic residues" evidence="3">
    <location>
        <begin position="1"/>
        <end position="33"/>
    </location>
</feature>
<sequence length="386" mass="44111">MESAAQERKARIEALRKRKLESDKSRGTTRENGKATPPAQDTATVESVARELAQQVKQEAAQKQKEEVDLFNLAPKKPNWDLKRDVEKKLARLEPQTQRCITNLIQVSHVVPPNPKPYKLTPKQIASYKADGFLLIQDFYTPEEHRTLRAYTEEFRNKTPEKGKWMQYYEKNTKTGEKQLCRTENFTPYHPGLASYVKDPRVFDVIKQLYGEDYCLFKEKINYKLPGGGAFAAHQDAPAFIQFGQSSHMTVMLTVDPTTIENGCLWVVPGSHKSCHQYDKGVLPMAPGNTGITEEWCKSQKWVPVLCKEGSILLFGAYLAHRSDNNTTDKSRVAIYLTYNAQREGDLRERYYTEKRKLFPPPSDREEGKDYSSGAGIYNFATPIEN</sequence>
<accession>A0A261Y3N2</accession>
<dbReference type="InterPro" id="IPR013169">
    <property type="entry name" value="mRNA_splic_Cwf18-like"/>
</dbReference>
<dbReference type="Pfam" id="PF08315">
    <property type="entry name" value="cwf18"/>
    <property type="match status" value="1"/>
</dbReference>
<comment type="similarity">
    <text evidence="2">Belongs to the PhyH family.</text>
</comment>
<evidence type="ECO:0000256" key="3">
    <source>
        <dbReference type="SAM" id="MobiDB-lite"/>
    </source>
</evidence>
<evidence type="ECO:0000313" key="4">
    <source>
        <dbReference type="EMBL" id="OZJ05215.1"/>
    </source>
</evidence>
<dbReference type="Gene3D" id="2.60.120.620">
    <property type="entry name" value="q2cbj1_9rhob like domain"/>
    <property type="match status" value="1"/>
</dbReference>
<dbReference type="InterPro" id="IPR008775">
    <property type="entry name" value="Phytyl_CoA_dOase-like"/>
</dbReference>
<comment type="cofactor">
    <cofactor evidence="1">
        <name>Fe cation</name>
        <dbReference type="ChEBI" id="CHEBI:24875"/>
    </cofactor>
</comment>
<dbReference type="SUPFAM" id="SSF51197">
    <property type="entry name" value="Clavaminate synthase-like"/>
    <property type="match status" value="1"/>
</dbReference>
<dbReference type="GO" id="GO:0046872">
    <property type="term" value="F:metal ion binding"/>
    <property type="evidence" value="ECO:0007669"/>
    <property type="project" value="UniProtKB-ARBA"/>
</dbReference>
<gene>
    <name evidence="4" type="ORF">BZG36_02438</name>
</gene>
<feature type="region of interest" description="Disordered" evidence="3">
    <location>
        <begin position="1"/>
        <end position="47"/>
    </location>
</feature>
<dbReference type="AlphaFoldDB" id="A0A261Y3N2"/>
<proteinExistence type="inferred from homology"/>
<dbReference type="GO" id="GO:0016491">
    <property type="term" value="F:oxidoreductase activity"/>
    <property type="evidence" value="ECO:0007669"/>
    <property type="project" value="UniProtKB-ARBA"/>
</dbReference>
<dbReference type="PANTHER" id="PTHR20883:SF48">
    <property type="entry name" value="ECTOINE DIOXYGENASE"/>
    <property type="match status" value="1"/>
</dbReference>
<evidence type="ECO:0000256" key="1">
    <source>
        <dbReference type="ARBA" id="ARBA00001962"/>
    </source>
</evidence>
<dbReference type="OrthoDB" id="445007at2759"/>